<reference evidence="3" key="2">
    <citation type="submission" date="2008-12" db="EMBL/GenBank/DDBJ databases">
        <title>Improved gene annotation of the rice (Oryza sativa) genomes.</title>
        <authorList>
            <person name="Wang J."/>
            <person name="Li R."/>
            <person name="Fan W."/>
            <person name="Huang Q."/>
            <person name="Zhang J."/>
            <person name="Zhou Y."/>
            <person name="Hu Y."/>
            <person name="Zi S."/>
            <person name="Li J."/>
            <person name="Ni P."/>
            <person name="Zheng H."/>
            <person name="Zhang Y."/>
            <person name="Zhao M."/>
            <person name="Hao Q."/>
            <person name="McDermott J."/>
            <person name="Samudrala R."/>
            <person name="Kristiansen K."/>
            <person name="Wong G.K.-S."/>
        </authorList>
    </citation>
    <scope>NUCLEOTIDE SEQUENCE</scope>
</reference>
<dbReference type="Proteomes" id="UP000007752">
    <property type="component" value="Chromosome 9"/>
</dbReference>
<dbReference type="PANTHER" id="PTHR46477">
    <property type="entry name" value="CYSTEINE/HISTIDINE-RICH C1 DOMAIN FAMILY PROTEIN"/>
    <property type="match status" value="1"/>
</dbReference>
<dbReference type="EMBL" id="CM000146">
    <property type="protein sequence ID" value="EAZ44477.1"/>
    <property type="molecule type" value="Genomic_DNA"/>
</dbReference>
<organism evidence="3">
    <name type="scientific">Oryza sativa subsp. japonica</name>
    <name type="common">Rice</name>
    <dbReference type="NCBI Taxonomy" id="39947"/>
    <lineage>
        <taxon>Eukaryota</taxon>
        <taxon>Viridiplantae</taxon>
        <taxon>Streptophyta</taxon>
        <taxon>Embryophyta</taxon>
        <taxon>Tracheophyta</taxon>
        <taxon>Spermatophyta</taxon>
        <taxon>Magnoliopsida</taxon>
        <taxon>Liliopsida</taxon>
        <taxon>Poales</taxon>
        <taxon>Poaceae</taxon>
        <taxon>BOP clade</taxon>
        <taxon>Oryzoideae</taxon>
        <taxon>Oryzeae</taxon>
        <taxon>Oryzinae</taxon>
        <taxon>Oryza</taxon>
        <taxon>Oryza sativa</taxon>
    </lineage>
</organism>
<keyword evidence="1" id="KW-0677">Repeat</keyword>
<gene>
    <name evidence="3" type="ORF">OsJ_29094</name>
</gene>
<proteinExistence type="predicted"/>
<protein>
    <recommendedName>
        <fullName evidence="2">DC1 domain-containing protein</fullName>
    </recommendedName>
</protein>
<dbReference type="PANTHER" id="PTHR46477:SF8">
    <property type="entry name" value="OS08G0257100 PROTEIN"/>
    <property type="match status" value="1"/>
</dbReference>
<dbReference type="SUPFAM" id="SSF57889">
    <property type="entry name" value="Cysteine-rich domain"/>
    <property type="match status" value="1"/>
</dbReference>
<evidence type="ECO:0000259" key="2">
    <source>
        <dbReference type="Pfam" id="PF03107"/>
    </source>
</evidence>
<dbReference type="AlphaFoldDB" id="A3BY38"/>
<dbReference type="Pfam" id="PF03107">
    <property type="entry name" value="C1_2"/>
    <property type="match status" value="1"/>
</dbReference>
<evidence type="ECO:0000313" key="3">
    <source>
        <dbReference type="EMBL" id="EAZ44477.1"/>
    </source>
</evidence>
<name>A3BY38_ORYSJ</name>
<accession>A3BY38</accession>
<feature type="domain" description="DC1" evidence="2">
    <location>
        <begin position="4"/>
        <end position="33"/>
    </location>
</feature>
<dbReference type="InterPro" id="IPR004146">
    <property type="entry name" value="DC1"/>
</dbReference>
<reference evidence="3" key="1">
    <citation type="journal article" date="2005" name="PLoS Biol.">
        <title>The genomes of Oryza sativa: a history of duplications.</title>
        <authorList>
            <person name="Yu J."/>
            <person name="Wang J."/>
            <person name="Lin W."/>
            <person name="Li S."/>
            <person name="Li H."/>
            <person name="Zhou J."/>
            <person name="Ni P."/>
            <person name="Dong W."/>
            <person name="Hu S."/>
            <person name="Zeng C."/>
            <person name="Zhang J."/>
            <person name="Zhang Y."/>
            <person name="Li R."/>
            <person name="Xu Z."/>
            <person name="Li S."/>
            <person name="Li X."/>
            <person name="Zheng H."/>
            <person name="Cong L."/>
            <person name="Lin L."/>
            <person name="Yin J."/>
            <person name="Geng J."/>
            <person name="Li G."/>
            <person name="Shi J."/>
            <person name="Liu J."/>
            <person name="Lv H."/>
            <person name="Li J."/>
            <person name="Wang J."/>
            <person name="Deng Y."/>
            <person name="Ran L."/>
            <person name="Shi X."/>
            <person name="Wang X."/>
            <person name="Wu Q."/>
            <person name="Li C."/>
            <person name="Ren X."/>
            <person name="Wang J."/>
            <person name="Wang X."/>
            <person name="Li D."/>
            <person name="Liu D."/>
            <person name="Zhang X."/>
            <person name="Ji Z."/>
            <person name="Zhao W."/>
            <person name="Sun Y."/>
            <person name="Zhang Z."/>
            <person name="Bao J."/>
            <person name="Han Y."/>
            <person name="Dong L."/>
            <person name="Ji J."/>
            <person name="Chen P."/>
            <person name="Wu S."/>
            <person name="Liu J."/>
            <person name="Xiao Y."/>
            <person name="Bu D."/>
            <person name="Tan J."/>
            <person name="Yang L."/>
            <person name="Ye C."/>
            <person name="Zhang J."/>
            <person name="Xu J."/>
            <person name="Zhou Y."/>
            <person name="Yu Y."/>
            <person name="Zhang B."/>
            <person name="Zhuang S."/>
            <person name="Wei H."/>
            <person name="Liu B."/>
            <person name="Lei M."/>
            <person name="Yu H."/>
            <person name="Li Y."/>
            <person name="Xu H."/>
            <person name="Wei S."/>
            <person name="He X."/>
            <person name="Fang L."/>
            <person name="Zhang Z."/>
            <person name="Zhang Y."/>
            <person name="Huang X."/>
            <person name="Su Z."/>
            <person name="Tong W."/>
            <person name="Li J."/>
            <person name="Tong Z."/>
            <person name="Li S."/>
            <person name="Ye J."/>
            <person name="Wang L."/>
            <person name="Fang L."/>
            <person name="Lei T."/>
            <person name="Chen C."/>
            <person name="Chen H."/>
            <person name="Xu Z."/>
            <person name="Li H."/>
            <person name="Huang H."/>
            <person name="Zhang F."/>
            <person name="Xu H."/>
            <person name="Li N."/>
            <person name="Zhao C."/>
            <person name="Li S."/>
            <person name="Dong L."/>
            <person name="Huang Y."/>
            <person name="Li L."/>
            <person name="Xi Y."/>
            <person name="Qi Q."/>
            <person name="Li W."/>
            <person name="Zhang B."/>
            <person name="Hu W."/>
            <person name="Zhang Y."/>
            <person name="Tian X."/>
            <person name="Jiao Y."/>
            <person name="Liang X."/>
            <person name="Jin J."/>
            <person name="Gao L."/>
            <person name="Zheng W."/>
            <person name="Hao B."/>
            <person name="Liu S."/>
            <person name="Wang W."/>
            <person name="Yuan L."/>
            <person name="Cao M."/>
            <person name="McDermott J."/>
            <person name="Samudrala R."/>
            <person name="Wang J."/>
            <person name="Wong G.K."/>
            <person name="Yang H."/>
        </authorList>
    </citation>
    <scope>NUCLEOTIDE SEQUENCE [LARGE SCALE GENOMIC DNA]</scope>
</reference>
<dbReference type="InterPro" id="IPR046349">
    <property type="entry name" value="C1-like_sf"/>
</dbReference>
<sequence>MVEPWQCDACKQPGFGELYACDACGFHLHYICAHAEETITHPLHRDRCCTFTLHDRAPGRTRRFCDAFGEIAAPAGLVYHCACGSRDLKPCCAGLDRSRPTDDGGVLHLRKASSSARWRCDCCGERSDYWVYRSGSGNVTLNVSCLKKMAARESVLAYLRPQDGSAAGDEESSAGQQPADALVVRVPRGAVQRTTTTRGDEHWLQRLCRIAGTAIRIIIGTILGDPTALIAAVVAGFLQ</sequence>
<evidence type="ECO:0000256" key="1">
    <source>
        <dbReference type="ARBA" id="ARBA00022737"/>
    </source>
</evidence>